<gene>
    <name evidence="2" type="ORF">EHT87_04445</name>
</gene>
<dbReference type="InterPro" id="IPR046867">
    <property type="entry name" value="AldOxase/xan_DH_MoCoBD2"/>
</dbReference>
<dbReference type="GO" id="GO:0005506">
    <property type="term" value="F:iron ion binding"/>
    <property type="evidence" value="ECO:0007669"/>
    <property type="project" value="InterPro"/>
</dbReference>
<dbReference type="PANTHER" id="PTHR11908:SF153">
    <property type="entry name" value="DEHYDROGENASE"/>
    <property type="match status" value="1"/>
</dbReference>
<protein>
    <submittedName>
        <fullName evidence="2">Xanthine dehydrogenase family protein molybdopterin-binding subunit</fullName>
    </submittedName>
</protein>
<evidence type="ECO:0000313" key="2">
    <source>
        <dbReference type="EMBL" id="RRB17540.1"/>
    </source>
</evidence>
<dbReference type="Pfam" id="PF01315">
    <property type="entry name" value="Ald_Xan_dh_C"/>
    <property type="match status" value="1"/>
</dbReference>
<dbReference type="GO" id="GO:0016491">
    <property type="term" value="F:oxidoreductase activity"/>
    <property type="evidence" value="ECO:0007669"/>
    <property type="project" value="InterPro"/>
</dbReference>
<dbReference type="InterPro" id="IPR016208">
    <property type="entry name" value="Ald_Oxase/xanthine_DH-like"/>
</dbReference>
<comment type="caution">
    <text evidence="2">The sequence shown here is derived from an EMBL/GenBank/DDBJ whole genome shotgun (WGS) entry which is preliminary data.</text>
</comment>
<evidence type="ECO:0000259" key="1">
    <source>
        <dbReference type="SMART" id="SM01008"/>
    </source>
</evidence>
<dbReference type="Gene3D" id="3.90.1170.50">
    <property type="entry name" value="Aldehyde oxidase/xanthine dehydrogenase, a/b hammerhead"/>
    <property type="match status" value="1"/>
</dbReference>
<dbReference type="Proteomes" id="UP000274271">
    <property type="component" value="Unassembled WGS sequence"/>
</dbReference>
<dbReference type="PANTHER" id="PTHR11908">
    <property type="entry name" value="XANTHINE DEHYDROGENASE"/>
    <property type="match status" value="1"/>
</dbReference>
<dbReference type="InterPro" id="IPR036856">
    <property type="entry name" value="Ald_Oxase/Xan_DH_a/b_sf"/>
</dbReference>
<dbReference type="InterPro" id="IPR000674">
    <property type="entry name" value="Ald_Oxase/Xan_DH_a/b"/>
</dbReference>
<organism evidence="2 3">
    <name type="scientific">Larkinella knui</name>
    <dbReference type="NCBI Taxonomy" id="2025310"/>
    <lineage>
        <taxon>Bacteria</taxon>
        <taxon>Pseudomonadati</taxon>
        <taxon>Bacteroidota</taxon>
        <taxon>Cytophagia</taxon>
        <taxon>Cytophagales</taxon>
        <taxon>Spirosomataceae</taxon>
        <taxon>Larkinella</taxon>
    </lineage>
</organism>
<dbReference type="Pfam" id="PF02738">
    <property type="entry name" value="MoCoBD_1"/>
    <property type="match status" value="1"/>
</dbReference>
<dbReference type="OrthoDB" id="9759099at2"/>
<reference evidence="2 3" key="1">
    <citation type="submission" date="2018-11" db="EMBL/GenBank/DDBJ databases">
        <authorList>
            <person name="Zhou Z."/>
            <person name="Wang G."/>
        </authorList>
    </citation>
    <scope>NUCLEOTIDE SEQUENCE [LARGE SCALE GENOMIC DNA]</scope>
    <source>
        <strain evidence="2 3">KCTC42998</strain>
    </source>
</reference>
<name>A0A3P1CWS8_9BACT</name>
<proteinExistence type="predicted"/>
<dbReference type="SUPFAM" id="SSF54665">
    <property type="entry name" value="CO dehydrogenase molybdoprotein N-domain-like"/>
    <property type="match status" value="1"/>
</dbReference>
<dbReference type="RefSeq" id="WP_124904252.1">
    <property type="nucleotide sequence ID" value="NZ_RQJP01000001.1"/>
</dbReference>
<dbReference type="SUPFAM" id="SSF56003">
    <property type="entry name" value="Molybdenum cofactor-binding domain"/>
    <property type="match status" value="1"/>
</dbReference>
<keyword evidence="3" id="KW-1185">Reference proteome</keyword>
<accession>A0A3P1CWS8</accession>
<dbReference type="SMART" id="SM01008">
    <property type="entry name" value="Ald_Xan_dh_C"/>
    <property type="match status" value="1"/>
</dbReference>
<dbReference type="Pfam" id="PF20256">
    <property type="entry name" value="MoCoBD_2"/>
    <property type="match status" value="1"/>
</dbReference>
<dbReference type="AlphaFoldDB" id="A0A3P1CWS8"/>
<dbReference type="InterPro" id="IPR037165">
    <property type="entry name" value="AldOxase/xan_DH_Mopterin-bd_sf"/>
</dbReference>
<dbReference type="Gene3D" id="3.30.365.10">
    <property type="entry name" value="Aldehyde oxidase/xanthine dehydrogenase, molybdopterin binding domain"/>
    <property type="match status" value="4"/>
</dbReference>
<dbReference type="InterPro" id="IPR008274">
    <property type="entry name" value="AldOxase/xan_DH_MoCoBD1"/>
</dbReference>
<evidence type="ECO:0000313" key="3">
    <source>
        <dbReference type="Proteomes" id="UP000274271"/>
    </source>
</evidence>
<dbReference type="EMBL" id="RQJP01000001">
    <property type="protein sequence ID" value="RRB17540.1"/>
    <property type="molecule type" value="Genomic_DNA"/>
</dbReference>
<feature type="domain" description="Aldehyde oxidase/xanthine dehydrogenase a/b hammerhead" evidence="1">
    <location>
        <begin position="25"/>
        <end position="140"/>
    </location>
</feature>
<sequence>MANAHQNPAEPHPSLDRVDGRLKVTGAATYSAEYPFENLAHAVLITSTIAKGRIRTIDAKAAETAPGVLAVLSHMNSPGVPAYGSVKLPAERAPVGTAFRVFYDEFIYFSGQPVAMVVANTPEQARHAASLVHVDYESEKHQTDFEANLSKAAVATSVQRNKTSPFQDYDRGNPDAIYTAEVKIEATYTIPTQHHQPLEPHAIIAVWEADDKLTVYDKNQGVKSAQGNLAQAFKLPRENVKVNSKFIGGAFGSGIRVWPHTVAAVLAAQKVNRPVKLVLGRELMFTSVGYRPFTVQKIAIGATKDGQFTAITHEGTGQTSTYEEHLERTILATRAMYVCPNVSTRYRLLNLDVNTPTWMRGPGDATGMFALESALDELAFALSIDPLELRLRNHADSDPERHLPWSAKSLKDCYRIGAEQFGWKNRILEPQTMKADGMLVGYGMASSLYGFHRHPSKAKAVLLADGSVVVQSATMDIGPGTGTAMTQIAATMLGVNPKKIRFDLGDSGLPDAPGQNGSSTIPSVGSAVHAVCKALKIKLLTLAVAIPGSGFADVRPEDVTVKNGRLFPSADSSPGIAYTDILKHHKLTQVEVTEESKPGAERDQYSMYSFGCHFVEVHVSPVTGEVRVKRVVTCADVGKIINYKTARSQSIGGVVGGIGMALMEESAMDHRYGRYVTTDFASYHIPVHADIPQIDVFFVDQPDPYVNPIGSKGLGEIAIVGVAAAVANAVFHATGKRIRQLPITPDKLL</sequence>